<dbReference type="InterPro" id="IPR023614">
    <property type="entry name" value="Porin_dom_sf"/>
</dbReference>
<keyword evidence="1" id="KW-0732">Signal</keyword>
<dbReference type="Gene3D" id="2.40.160.10">
    <property type="entry name" value="Porin"/>
    <property type="match status" value="1"/>
</dbReference>
<dbReference type="Proteomes" id="UP000183670">
    <property type="component" value="Unassembled WGS sequence"/>
</dbReference>
<feature type="chain" id="PRO_5010241508" description="Phosphate-selective porin O and P" evidence="1">
    <location>
        <begin position="26"/>
        <end position="379"/>
    </location>
</feature>
<proteinExistence type="predicted"/>
<evidence type="ECO:0000313" key="2">
    <source>
        <dbReference type="EMBL" id="SDB75926.1"/>
    </source>
</evidence>
<sequence length="379" mass="43396">MRYKEKLLLPLFFILAICFALPAVAQDKPELKLGGALRFNYNYSDWKPSNRKRGGDFGFDVFRLNVDAAYKKLTLAAEYRFYASSSGGGMLKSGWVGYQFNDMHQLQVGLAPVPFGIQPYTSNSYFFNINYYLGLEDDSDMGIKYLYRKGGWEMAFAFFKNADVLDFGDQSEVSPDRYAYDVAGRNKEVNQGNAQVIYHWGKKWKQQIGGSAMYGGLYNLDTEKMGARSAFALHYMLDVNRWNLKAQYTNYQMRPKNLEGEDRRTVSVAAYGAPYQIAAKASTYSATLSYTIPIYKGVLDEIRLYNDFSMMDKRDKEFNDSYQNVTGCMLSMGSVYTYVDYAMGKNHSWLGSDWDNAFADGIASNHWNVRFNINIGYYF</sequence>
<dbReference type="AlphaFoldDB" id="A0A1G6G3Z2"/>
<feature type="signal peptide" evidence="1">
    <location>
        <begin position="1"/>
        <end position="25"/>
    </location>
</feature>
<dbReference type="RefSeq" id="WP_074556865.1">
    <property type="nucleotide sequence ID" value="NZ_FMYE01000005.1"/>
</dbReference>
<dbReference type="EMBL" id="FMYE01000005">
    <property type="protein sequence ID" value="SDB75926.1"/>
    <property type="molecule type" value="Genomic_DNA"/>
</dbReference>
<evidence type="ECO:0008006" key="4">
    <source>
        <dbReference type="Google" id="ProtNLM"/>
    </source>
</evidence>
<gene>
    <name evidence="2" type="ORF">SAMN05192581_100543</name>
</gene>
<organism evidence="2 3">
    <name type="scientific">Bacteroides ovatus</name>
    <dbReference type="NCBI Taxonomy" id="28116"/>
    <lineage>
        <taxon>Bacteria</taxon>
        <taxon>Pseudomonadati</taxon>
        <taxon>Bacteroidota</taxon>
        <taxon>Bacteroidia</taxon>
        <taxon>Bacteroidales</taxon>
        <taxon>Bacteroidaceae</taxon>
        <taxon>Bacteroides</taxon>
    </lineage>
</organism>
<evidence type="ECO:0000256" key="1">
    <source>
        <dbReference type="SAM" id="SignalP"/>
    </source>
</evidence>
<name>A0A1G6G3Z2_BACOV</name>
<evidence type="ECO:0000313" key="3">
    <source>
        <dbReference type="Proteomes" id="UP000183670"/>
    </source>
</evidence>
<dbReference type="SUPFAM" id="SSF56935">
    <property type="entry name" value="Porins"/>
    <property type="match status" value="1"/>
</dbReference>
<accession>A0A1G6G3Z2</accession>
<protein>
    <recommendedName>
        <fullName evidence="4">Phosphate-selective porin O and P</fullName>
    </recommendedName>
</protein>
<reference evidence="2 3" key="1">
    <citation type="submission" date="2016-10" db="EMBL/GenBank/DDBJ databases">
        <authorList>
            <person name="de Groot N.N."/>
        </authorList>
    </citation>
    <scope>NUCLEOTIDE SEQUENCE [LARGE SCALE GENOMIC DNA]</scope>
    <source>
        <strain evidence="2 3">NLAE-zl-C500</strain>
    </source>
</reference>